<sequence>MTFRSYFAPYATDLPLSEYKLPRLSPTYRNIVAYPHTHRRIPSPPNERDRQGLLEWRVGVQESLTVGLVEKMSFLKEEMLEQLKFSKKLENQQENHKDFLRNELQALAQSISKMKEEVHDFEENVRDKWQTVNSAAITLRNLENHHTTSLADVRSRITRSDQAINLLSQKIAQLGEELRAMNESHRRDIQEVHGMMKANEQKSGDLNIEVDRTFQRLTQTIQRTQEDLQKQILDLERRLLQQIADTQREIHAYVSNSLGERNQLESRVMESLNEMFNEVEQRVSLAEQRAEEARVDEELEARVNDYEKEMTTFRQQVLNTFKEVEMRMNRLSDELYENHRGLVDAVREEMRQGFCTTHDTISNMKSVLESKIRISEENLQLELGQLRKLVVLT</sequence>
<keyword evidence="5" id="KW-1185">Reference proteome</keyword>
<proteinExistence type="inferred from homology"/>
<evidence type="ECO:0000313" key="5">
    <source>
        <dbReference type="Proteomes" id="UP000054324"/>
    </source>
</evidence>
<dbReference type="EMBL" id="KL597089">
    <property type="protein sequence ID" value="KER20123.1"/>
    <property type="molecule type" value="Genomic_DNA"/>
</dbReference>
<dbReference type="KEGG" id="ovi:T265_11258"/>
<dbReference type="PANTHER" id="PTHR22420">
    <property type="entry name" value="PROTEIN FAM81A"/>
    <property type="match status" value="1"/>
</dbReference>
<organism evidence="4 5">
    <name type="scientific">Opisthorchis viverrini</name>
    <name type="common">Southeast Asian liver fluke</name>
    <dbReference type="NCBI Taxonomy" id="6198"/>
    <lineage>
        <taxon>Eukaryota</taxon>
        <taxon>Metazoa</taxon>
        <taxon>Spiralia</taxon>
        <taxon>Lophotrochozoa</taxon>
        <taxon>Platyhelminthes</taxon>
        <taxon>Trematoda</taxon>
        <taxon>Digenea</taxon>
        <taxon>Opisthorchiida</taxon>
        <taxon>Opisthorchiata</taxon>
        <taxon>Opisthorchiidae</taxon>
        <taxon>Opisthorchis</taxon>
    </lineage>
</organism>
<name>A0A074YZL9_OPIVI</name>
<dbReference type="CTD" id="20325426"/>
<feature type="coiled-coil region" evidence="3">
    <location>
        <begin position="269"/>
        <end position="334"/>
    </location>
</feature>
<evidence type="ECO:0000256" key="1">
    <source>
        <dbReference type="ARBA" id="ARBA00023054"/>
    </source>
</evidence>
<dbReference type="InterPro" id="IPR029619">
    <property type="entry name" value="FAM81"/>
</dbReference>
<keyword evidence="1 3" id="KW-0175">Coiled coil</keyword>
<dbReference type="RefSeq" id="XP_009176129.1">
    <property type="nucleotide sequence ID" value="XM_009177865.1"/>
</dbReference>
<gene>
    <name evidence="4" type="ORF">T265_11258</name>
</gene>
<comment type="similarity">
    <text evidence="2">Belongs to the FAM81 family.</text>
</comment>
<dbReference type="AlphaFoldDB" id="A0A074YZL9"/>
<dbReference type="Proteomes" id="UP000054324">
    <property type="component" value="Unassembled WGS sequence"/>
</dbReference>
<accession>A0A074YZL9</accession>
<reference evidence="4 5" key="1">
    <citation type="submission" date="2013-11" db="EMBL/GenBank/DDBJ databases">
        <title>Opisthorchis viverrini - life in the bile duct.</title>
        <authorList>
            <person name="Young N.D."/>
            <person name="Nagarajan N."/>
            <person name="Lin S.J."/>
            <person name="Korhonen P.K."/>
            <person name="Jex A.R."/>
            <person name="Hall R.S."/>
            <person name="Safavi-Hemami H."/>
            <person name="Kaewkong W."/>
            <person name="Bertrand D."/>
            <person name="Gao S."/>
            <person name="Seet Q."/>
            <person name="Wongkham S."/>
            <person name="Teh B.T."/>
            <person name="Wongkham C."/>
            <person name="Intapan P.M."/>
            <person name="Maleewong W."/>
            <person name="Yang X."/>
            <person name="Hu M."/>
            <person name="Wang Z."/>
            <person name="Hofmann A."/>
            <person name="Sternberg P.W."/>
            <person name="Tan P."/>
            <person name="Wang J."/>
            <person name="Gasser R.B."/>
        </authorList>
    </citation>
    <scope>NUCLEOTIDE SEQUENCE [LARGE SCALE GENOMIC DNA]</scope>
</reference>
<evidence type="ECO:0000256" key="3">
    <source>
        <dbReference type="SAM" id="Coils"/>
    </source>
</evidence>
<dbReference type="OrthoDB" id="10014002at2759"/>
<feature type="coiled-coil region" evidence="3">
    <location>
        <begin position="218"/>
        <end position="245"/>
    </location>
</feature>
<feature type="coiled-coil region" evidence="3">
    <location>
        <begin position="90"/>
        <end position="124"/>
    </location>
</feature>
<dbReference type="PANTHER" id="PTHR22420:SF4">
    <property type="entry name" value="PROTEIN FAM81A"/>
    <property type="match status" value="1"/>
</dbReference>
<evidence type="ECO:0000313" key="4">
    <source>
        <dbReference type="EMBL" id="KER20123.1"/>
    </source>
</evidence>
<dbReference type="GeneID" id="20325426"/>
<evidence type="ECO:0000256" key="2">
    <source>
        <dbReference type="ARBA" id="ARBA00046344"/>
    </source>
</evidence>
<protein>
    <submittedName>
        <fullName evidence="4">Uncharacterized protein</fullName>
    </submittedName>
</protein>